<evidence type="ECO:0000313" key="8">
    <source>
        <dbReference type="EMBL" id="KAJ6638082.1"/>
    </source>
</evidence>
<feature type="domain" description="BHLH" evidence="7">
    <location>
        <begin position="123"/>
        <end position="175"/>
    </location>
</feature>
<keyword evidence="5" id="KW-0539">Nucleus</keyword>
<gene>
    <name evidence="8" type="primary">hand2</name>
    <name evidence="8" type="ORF">Bhyg_10815</name>
</gene>
<dbReference type="SMART" id="SM00353">
    <property type="entry name" value="HLH"/>
    <property type="match status" value="1"/>
</dbReference>
<dbReference type="Gene3D" id="4.10.280.10">
    <property type="entry name" value="Helix-loop-helix DNA-binding domain"/>
    <property type="match status" value="1"/>
</dbReference>
<dbReference type="GO" id="GO:0046983">
    <property type="term" value="F:protein dimerization activity"/>
    <property type="evidence" value="ECO:0007669"/>
    <property type="project" value="InterPro"/>
</dbReference>
<dbReference type="InterPro" id="IPR050283">
    <property type="entry name" value="E-box_TF_Regulators"/>
</dbReference>
<dbReference type="InterPro" id="IPR011598">
    <property type="entry name" value="bHLH_dom"/>
</dbReference>
<feature type="region of interest" description="Disordered" evidence="6">
    <location>
        <begin position="65"/>
        <end position="86"/>
    </location>
</feature>
<evidence type="ECO:0000256" key="1">
    <source>
        <dbReference type="ARBA" id="ARBA00004123"/>
    </source>
</evidence>
<dbReference type="SUPFAM" id="SSF47459">
    <property type="entry name" value="HLH, helix-loop-helix DNA-binding domain"/>
    <property type="match status" value="1"/>
</dbReference>
<name>A0A9Q0MWU9_9DIPT</name>
<organism evidence="8 9">
    <name type="scientific">Pseudolycoriella hygida</name>
    <dbReference type="NCBI Taxonomy" id="35572"/>
    <lineage>
        <taxon>Eukaryota</taxon>
        <taxon>Metazoa</taxon>
        <taxon>Ecdysozoa</taxon>
        <taxon>Arthropoda</taxon>
        <taxon>Hexapoda</taxon>
        <taxon>Insecta</taxon>
        <taxon>Pterygota</taxon>
        <taxon>Neoptera</taxon>
        <taxon>Endopterygota</taxon>
        <taxon>Diptera</taxon>
        <taxon>Nematocera</taxon>
        <taxon>Sciaroidea</taxon>
        <taxon>Sciaridae</taxon>
        <taxon>Pseudolycoriella</taxon>
    </lineage>
</organism>
<dbReference type="InterPro" id="IPR036638">
    <property type="entry name" value="HLH_DNA-bd_sf"/>
</dbReference>
<dbReference type="PROSITE" id="PS50888">
    <property type="entry name" value="BHLH"/>
    <property type="match status" value="1"/>
</dbReference>
<keyword evidence="3" id="KW-0238">DNA-binding</keyword>
<reference evidence="8" key="1">
    <citation type="submission" date="2022-07" db="EMBL/GenBank/DDBJ databases">
        <authorList>
            <person name="Trinca V."/>
            <person name="Uliana J.V.C."/>
            <person name="Torres T.T."/>
            <person name="Ward R.J."/>
            <person name="Monesi N."/>
        </authorList>
    </citation>
    <scope>NUCLEOTIDE SEQUENCE</scope>
    <source>
        <strain evidence="8">HSMRA1968</strain>
        <tissue evidence="8">Whole embryos</tissue>
    </source>
</reference>
<keyword evidence="9" id="KW-1185">Reference proteome</keyword>
<dbReference type="GO" id="GO:0005634">
    <property type="term" value="C:nucleus"/>
    <property type="evidence" value="ECO:0007669"/>
    <property type="project" value="UniProtKB-SubCell"/>
</dbReference>
<feature type="compositionally biased region" description="Low complexity" evidence="6">
    <location>
        <begin position="70"/>
        <end position="81"/>
    </location>
</feature>
<dbReference type="OrthoDB" id="10055449at2759"/>
<keyword evidence="4" id="KW-0804">Transcription</keyword>
<dbReference type="CDD" id="cd11466">
    <property type="entry name" value="bHLH_TS_HAND"/>
    <property type="match status" value="1"/>
</dbReference>
<dbReference type="FunFam" id="4.10.280.10:FF:000010">
    <property type="entry name" value="Scleraxis bHLH transcription factor"/>
    <property type="match status" value="1"/>
</dbReference>
<dbReference type="EMBL" id="WJQU01000003">
    <property type="protein sequence ID" value="KAJ6638082.1"/>
    <property type="molecule type" value="Genomic_DNA"/>
</dbReference>
<evidence type="ECO:0000259" key="7">
    <source>
        <dbReference type="PROSITE" id="PS50888"/>
    </source>
</evidence>
<dbReference type="GO" id="GO:0000977">
    <property type="term" value="F:RNA polymerase II transcription regulatory region sequence-specific DNA binding"/>
    <property type="evidence" value="ECO:0007669"/>
    <property type="project" value="TreeGrafter"/>
</dbReference>
<accession>A0A9Q0MWU9</accession>
<comment type="subcellular location">
    <subcellularLocation>
        <location evidence="1">Nucleus</location>
    </subcellularLocation>
</comment>
<evidence type="ECO:0000256" key="6">
    <source>
        <dbReference type="SAM" id="MobiDB-lite"/>
    </source>
</evidence>
<evidence type="ECO:0000256" key="4">
    <source>
        <dbReference type="ARBA" id="ARBA00023163"/>
    </source>
</evidence>
<evidence type="ECO:0000313" key="9">
    <source>
        <dbReference type="Proteomes" id="UP001151699"/>
    </source>
</evidence>
<comment type="caution">
    <text evidence="8">The sequence shown here is derived from an EMBL/GenBank/DDBJ whole genome shotgun (WGS) entry which is preliminary data.</text>
</comment>
<proteinExistence type="predicted"/>
<dbReference type="GO" id="GO:0000981">
    <property type="term" value="F:DNA-binding transcription factor activity, RNA polymerase II-specific"/>
    <property type="evidence" value="ECO:0007669"/>
    <property type="project" value="TreeGrafter"/>
</dbReference>
<dbReference type="PANTHER" id="PTHR23349">
    <property type="entry name" value="BASIC HELIX-LOOP-HELIX TRANSCRIPTION FACTOR, TWIST"/>
    <property type="match status" value="1"/>
</dbReference>
<feature type="region of interest" description="Disordered" evidence="6">
    <location>
        <begin position="198"/>
        <end position="243"/>
    </location>
</feature>
<dbReference type="Pfam" id="PF00010">
    <property type="entry name" value="HLH"/>
    <property type="match status" value="1"/>
</dbReference>
<dbReference type="PANTHER" id="PTHR23349:SF68">
    <property type="entry name" value="FI14601P"/>
    <property type="match status" value="1"/>
</dbReference>
<sequence>MSTATYNSDIDICQRVIPSETYYEPNGTYYTQIYSNSLLEQPEGGTHILAEEGYWGSPCSSDSNNVRDCSPSSHTNPSSSPYHQYAPVYYPPQYERPEHIYDEGYYGTSTTNLAPVPFVRVVKRRTTANKKERRRTQSINSAFSYLRDCIPNVPSDTKLSKIKTLRLATSYISYLTRVLEGDQDPSGGFRAELVPSSRKINAERRAKNEAQGLPPTEILEQKKGKGRTGWPQHVWASELKQEQ</sequence>
<protein>
    <submittedName>
        <fullName evidence="8">Heart- and neural crest derivatives-expressed protein 2</fullName>
    </submittedName>
</protein>
<keyword evidence="2" id="KW-0805">Transcription regulation</keyword>
<dbReference type="Proteomes" id="UP001151699">
    <property type="component" value="Chromosome X"/>
</dbReference>
<evidence type="ECO:0000256" key="3">
    <source>
        <dbReference type="ARBA" id="ARBA00023125"/>
    </source>
</evidence>
<dbReference type="GO" id="GO:0032502">
    <property type="term" value="P:developmental process"/>
    <property type="evidence" value="ECO:0007669"/>
    <property type="project" value="TreeGrafter"/>
</dbReference>
<evidence type="ECO:0000256" key="2">
    <source>
        <dbReference type="ARBA" id="ARBA00023015"/>
    </source>
</evidence>
<evidence type="ECO:0000256" key="5">
    <source>
        <dbReference type="ARBA" id="ARBA00023242"/>
    </source>
</evidence>
<dbReference type="AlphaFoldDB" id="A0A9Q0MWU9"/>